<dbReference type="PANTHER" id="PTHR46211:SF14">
    <property type="entry name" value="GLYCEROPHOSPHODIESTER PHOSPHODIESTERASE"/>
    <property type="match status" value="1"/>
</dbReference>
<evidence type="ECO:0000313" key="2">
    <source>
        <dbReference type="EMBL" id="MCL2915770.1"/>
    </source>
</evidence>
<name>A0ABT0NCE4_9GAMM</name>
<dbReference type="InterPro" id="IPR030395">
    <property type="entry name" value="GP_PDE_dom"/>
</dbReference>
<accession>A0ABT0NCE4</accession>
<dbReference type="RefSeq" id="WP_249250332.1">
    <property type="nucleotide sequence ID" value="NZ_JAKIKT010000008.1"/>
</dbReference>
<proteinExistence type="predicted"/>
<dbReference type="EMBL" id="JAKIKT010000008">
    <property type="protein sequence ID" value="MCL2915770.1"/>
    <property type="molecule type" value="Genomic_DNA"/>
</dbReference>
<protein>
    <recommendedName>
        <fullName evidence="1">GP-PDE domain-containing protein</fullName>
    </recommendedName>
</protein>
<dbReference type="PANTHER" id="PTHR46211">
    <property type="entry name" value="GLYCEROPHOSPHORYL DIESTER PHOSPHODIESTERASE"/>
    <property type="match status" value="1"/>
</dbReference>
<dbReference type="Proteomes" id="UP001202831">
    <property type="component" value="Unassembled WGS sequence"/>
</dbReference>
<comment type="caution">
    <text evidence="2">The sequence shown here is derived from an EMBL/GenBank/DDBJ whole genome shotgun (WGS) entry which is preliminary data.</text>
</comment>
<keyword evidence="3" id="KW-1185">Reference proteome</keyword>
<dbReference type="Gene3D" id="3.20.20.190">
    <property type="entry name" value="Phosphatidylinositol (PI) phosphodiesterase"/>
    <property type="match status" value="1"/>
</dbReference>
<gene>
    <name evidence="2" type="ORF">L2725_18610</name>
</gene>
<feature type="domain" description="GP-PDE" evidence="1">
    <location>
        <begin position="48"/>
        <end position="208"/>
    </location>
</feature>
<reference evidence="2 3" key="1">
    <citation type="submission" date="2022-01" db="EMBL/GenBank/DDBJ databases">
        <title>Whole genome-based taxonomy of the Shewanellaceae.</title>
        <authorList>
            <person name="Martin-Rodriguez A.J."/>
        </authorList>
    </citation>
    <scope>NUCLEOTIDE SEQUENCE [LARGE SCALE GENOMIC DNA]</scope>
    <source>
        <strain evidence="2 3">DSM 21332</strain>
    </source>
</reference>
<dbReference type="InterPro" id="IPR017946">
    <property type="entry name" value="PLC-like_Pdiesterase_TIM-brl"/>
</dbReference>
<organism evidence="2 3">
    <name type="scientific">Shewanella corallii</name>
    <dbReference type="NCBI Taxonomy" id="560080"/>
    <lineage>
        <taxon>Bacteria</taxon>
        <taxon>Pseudomonadati</taxon>
        <taxon>Pseudomonadota</taxon>
        <taxon>Gammaproteobacteria</taxon>
        <taxon>Alteromonadales</taxon>
        <taxon>Shewanellaceae</taxon>
        <taxon>Shewanella</taxon>
    </lineage>
</organism>
<dbReference type="SUPFAM" id="SSF51695">
    <property type="entry name" value="PLC-like phosphodiesterases"/>
    <property type="match status" value="1"/>
</dbReference>
<sequence length="445" mass="49876">MKYASTPERLAELEAEQVALSKRNLFITGAGTLSLISVPSSFPDVVAHRGHFNWPENSPYAVQMSVPADFDGAEIDVMLTDDGYWVAHHDAKTGRSVGRHDGKRFDMDDISGKEWNSLRIRDKSGQLTNYPAPYAVDLFQHWAMHLGSGKPLNIEIKSEADAPDLYNLDRMARQYMGQGNFFYSAMKMETLETLREINPQVYLGYVWEADGESIEIAKRDYRKAVKSDAAYAAYSNWIESAGRYETRRRHRNGSNKLSAIEVRNKLGRNAGLHVDIRNIVRAPTIASRVKSAGLKRLASYSINGTEYHQSQLAWLERNGRTLPDEVIADTDKYHMYTRMQPSLIKPPFLKLSREQVIGQQLTQAQIIGLLPADADFSRLDEQGDYVTNGFYLTLAGKVRALFQAQAAVSTKAKVVNDGPKRIRDDESLEVMGAAIEISLPVKGGQ</sequence>
<evidence type="ECO:0000313" key="3">
    <source>
        <dbReference type="Proteomes" id="UP001202831"/>
    </source>
</evidence>
<dbReference type="Pfam" id="PF03009">
    <property type="entry name" value="GDPD"/>
    <property type="match status" value="1"/>
</dbReference>
<evidence type="ECO:0000259" key="1">
    <source>
        <dbReference type="Pfam" id="PF03009"/>
    </source>
</evidence>